<evidence type="ECO:0000256" key="1">
    <source>
        <dbReference type="SAM" id="MobiDB-lite"/>
    </source>
</evidence>
<reference evidence="4" key="1">
    <citation type="submission" date="2025-08" db="UniProtKB">
        <authorList>
            <consortium name="RefSeq"/>
        </authorList>
    </citation>
    <scope>IDENTIFICATION</scope>
    <source>
        <tissue evidence="4">Whole larvae</tissue>
    </source>
</reference>
<dbReference type="Pfam" id="PF14719">
    <property type="entry name" value="PID_2"/>
    <property type="match status" value="1"/>
</dbReference>
<sequence>MARGTLSENERQCLDGDAKNQMDRRQETEKTLSGDCKPNGLRVRFLDEEGKTERTVSADEVDYSVSKVKKIHILKNRSSSETSILLRNPSLMKRHSSVERRFSDGNTDNLNNNSMSENLNGRISILKNSNSDNLDKTENETDQTKDANGLSFKKNCNVYSVNQAKTLTPERKKSLPLTMPRLIGHKLQENGQCKSILPAEVCLADGASGKDFTSRAIGRLSRGLGKLLRRTNSVRISDPDPVYKVAYLGNVLTGWARGESCIEKPLSTLWRNYQQSTKPDVVMKLSVTNSGLKGFTKEHGLTEYWSHRITYCASPPHYPKLFCWVYRHEGKKLKHELRCHAVLCTKESISKKITEELQIKLRQALVEFKKDRISKQNARLSLANSVYDNPSMPRRKILLSVGATNYRPPLERSKSAPKLGAIEELCSEEDEEEAEMNAKQNIETWTRNTMGNSMIVDEFYTSHTLDRRRQEMKSPRKLSCPEGVMDRTRTDSERSSDVASDKVIDLLAEESKRVDVEHSNNETSQNDEKLESRLHTLESIAETNELAENARNNDSKNVHLLSQSNFLVTDSDDGSVSSGCETASTVTSDTEPSSLPSNFPQEEIQKKHPKNEDDIANFDQRFERSPLTASDKSCSNSTHVVNTDSNISNISSPEEVNHVPIGEKNTFRRRSTYPPLGVDSSILNNFEGSFEPLIDLTDVDSLTSSTETEVFKGTGDNDSACSDESGYSELIDNGKDSIIGNTIMV</sequence>
<gene>
    <name evidence="4" type="primary">LOC113522730</name>
</gene>
<evidence type="ECO:0000313" key="3">
    <source>
        <dbReference type="Proteomes" id="UP001652740"/>
    </source>
</evidence>
<dbReference type="PANTHER" id="PTHR11232:SF2">
    <property type="entry name" value="FI05246P"/>
    <property type="match status" value="1"/>
</dbReference>
<dbReference type="PANTHER" id="PTHR11232">
    <property type="entry name" value="PHOSPHOTYROSINE INTERACTION DOMAIN-CONTAINING FAMILY MEMBER"/>
    <property type="match status" value="1"/>
</dbReference>
<dbReference type="Proteomes" id="UP001652740">
    <property type="component" value="Unplaced"/>
</dbReference>
<feature type="region of interest" description="Disordered" evidence="1">
    <location>
        <begin position="466"/>
        <end position="499"/>
    </location>
</feature>
<evidence type="ECO:0000259" key="2">
    <source>
        <dbReference type="SMART" id="SM00462"/>
    </source>
</evidence>
<dbReference type="InterPro" id="IPR006020">
    <property type="entry name" value="PTB/PI_dom"/>
</dbReference>
<feature type="region of interest" description="Disordered" evidence="1">
    <location>
        <begin position="570"/>
        <end position="613"/>
    </location>
</feature>
<protein>
    <submittedName>
        <fullName evidence="4">Uncharacterized protein LOC113522730</fullName>
    </submittedName>
</protein>
<feature type="compositionally biased region" description="Basic and acidic residues" evidence="1">
    <location>
        <begin position="484"/>
        <end position="499"/>
    </location>
</feature>
<dbReference type="InterPro" id="IPR011993">
    <property type="entry name" value="PH-like_dom_sf"/>
</dbReference>
<evidence type="ECO:0000313" key="4">
    <source>
        <dbReference type="RefSeq" id="XP_026764323.2"/>
    </source>
</evidence>
<dbReference type="InParanoid" id="A0A6J1X8Y1"/>
<organism evidence="3 4">
    <name type="scientific">Galleria mellonella</name>
    <name type="common">Greater wax moth</name>
    <dbReference type="NCBI Taxonomy" id="7137"/>
    <lineage>
        <taxon>Eukaryota</taxon>
        <taxon>Metazoa</taxon>
        <taxon>Ecdysozoa</taxon>
        <taxon>Arthropoda</taxon>
        <taxon>Hexapoda</taxon>
        <taxon>Insecta</taxon>
        <taxon>Pterygota</taxon>
        <taxon>Neoptera</taxon>
        <taxon>Endopterygota</taxon>
        <taxon>Lepidoptera</taxon>
        <taxon>Glossata</taxon>
        <taxon>Ditrysia</taxon>
        <taxon>Pyraloidea</taxon>
        <taxon>Pyralidae</taxon>
        <taxon>Galleriinae</taxon>
        <taxon>Galleria</taxon>
    </lineage>
</organism>
<keyword evidence="3" id="KW-1185">Reference proteome</keyword>
<dbReference type="AlphaFoldDB" id="A0A6J1X8Y1"/>
<accession>A0A6J1X8Y1</accession>
<feature type="compositionally biased region" description="Basic and acidic residues" evidence="1">
    <location>
        <begin position="8"/>
        <end position="32"/>
    </location>
</feature>
<feature type="region of interest" description="Disordered" evidence="1">
    <location>
        <begin position="1"/>
        <end position="35"/>
    </location>
</feature>
<feature type="compositionally biased region" description="Polar residues" evidence="1">
    <location>
        <begin position="580"/>
        <end position="600"/>
    </location>
</feature>
<feature type="region of interest" description="Disordered" evidence="1">
    <location>
        <begin position="511"/>
        <end position="531"/>
    </location>
</feature>
<feature type="compositionally biased region" description="Basic and acidic residues" evidence="1">
    <location>
        <begin position="603"/>
        <end position="613"/>
    </location>
</feature>
<dbReference type="InterPro" id="IPR033930">
    <property type="entry name" value="FAM43A/B_PTB"/>
</dbReference>
<name>A0A6J1X8Y1_GALME</name>
<dbReference type="InterPro" id="IPR051133">
    <property type="entry name" value="Adapter_Engulfment-Domain"/>
</dbReference>
<proteinExistence type="predicted"/>
<dbReference type="KEGG" id="gmw:113522730"/>
<feature type="compositionally biased region" description="Low complexity" evidence="1">
    <location>
        <begin position="104"/>
        <end position="121"/>
    </location>
</feature>
<feature type="domain" description="PID" evidence="2">
    <location>
        <begin position="238"/>
        <end position="370"/>
    </location>
</feature>
<dbReference type="RefSeq" id="XP_026764323.2">
    <property type="nucleotide sequence ID" value="XM_026908522.3"/>
</dbReference>
<dbReference type="Gene3D" id="2.30.29.30">
    <property type="entry name" value="Pleckstrin-homology domain (PH domain)/Phosphotyrosine-binding domain (PTB)"/>
    <property type="match status" value="1"/>
</dbReference>
<dbReference type="SMART" id="SM00462">
    <property type="entry name" value="PTB"/>
    <property type="match status" value="1"/>
</dbReference>
<feature type="region of interest" description="Disordered" evidence="1">
    <location>
        <begin position="94"/>
        <end position="148"/>
    </location>
</feature>
<dbReference type="GeneID" id="113522730"/>
<dbReference type="CDD" id="cd01214">
    <property type="entry name" value="PTB_FAM43A"/>
    <property type="match status" value="1"/>
</dbReference>
<dbReference type="SUPFAM" id="SSF50729">
    <property type="entry name" value="PH domain-like"/>
    <property type="match status" value="1"/>
</dbReference>
<feature type="compositionally biased region" description="Basic and acidic residues" evidence="1">
    <location>
        <begin position="133"/>
        <end position="145"/>
    </location>
</feature>